<dbReference type="GO" id="GO:0005829">
    <property type="term" value="C:cytosol"/>
    <property type="evidence" value="ECO:0007669"/>
    <property type="project" value="UniProtKB-SubCell"/>
</dbReference>
<dbReference type="FunFam" id="1.20.120.160:FF:000001">
    <property type="entry name" value="Histidine-containing phosphotransfer protein 1"/>
    <property type="match status" value="1"/>
</dbReference>
<comment type="domain">
    <text evidence="8">Histidine-containing phosphotransfer domain (HPt) contains an active histidine that mediates the phosphotransfer.</text>
</comment>
<keyword evidence="3 8" id="KW-0932">Cytokinin signaling pathway</keyword>
<evidence type="ECO:0000256" key="4">
    <source>
        <dbReference type="ARBA" id="ARBA00023012"/>
    </source>
</evidence>
<evidence type="ECO:0000256" key="2">
    <source>
        <dbReference type="ARBA" id="ARBA00022606"/>
    </source>
</evidence>
<evidence type="ECO:0000313" key="10">
    <source>
        <dbReference type="EMBL" id="KAF3340823.1"/>
    </source>
</evidence>
<evidence type="ECO:0000256" key="1">
    <source>
        <dbReference type="ARBA" id="ARBA00022490"/>
    </source>
</evidence>
<organism evidence="10 11">
    <name type="scientific">Carex littledalei</name>
    <dbReference type="NCBI Taxonomy" id="544730"/>
    <lineage>
        <taxon>Eukaryota</taxon>
        <taxon>Viridiplantae</taxon>
        <taxon>Streptophyta</taxon>
        <taxon>Embryophyta</taxon>
        <taxon>Tracheophyta</taxon>
        <taxon>Spermatophyta</taxon>
        <taxon>Magnoliopsida</taxon>
        <taxon>Liliopsida</taxon>
        <taxon>Poales</taxon>
        <taxon>Cyperaceae</taxon>
        <taxon>Cyperoideae</taxon>
        <taxon>Cariceae</taxon>
        <taxon>Carex</taxon>
        <taxon>Carex subgen. Euthyceras</taxon>
    </lineage>
</organism>
<dbReference type="EMBL" id="SWLB01000002">
    <property type="protein sequence ID" value="KAF3340823.1"/>
    <property type="molecule type" value="Genomic_DNA"/>
</dbReference>
<evidence type="ECO:0000259" key="9">
    <source>
        <dbReference type="PROSITE" id="PS50894"/>
    </source>
</evidence>
<comment type="function">
    <text evidence="6">Functions as a two-component phosphorelay mediators between cytokinin sensor histidine kinases and response regulators (B-type ARRs). Plays an important role in propagating cytokinin signal transduction through the multistep His-to-Asp phosphorelay. Functions as a positive regulator of the cytokinin signaling pathway. May play a regulatory role in salt and drought tolerance during plant development.</text>
</comment>
<dbReference type="GO" id="GO:0043424">
    <property type="term" value="F:protein histidine kinase binding"/>
    <property type="evidence" value="ECO:0007669"/>
    <property type="project" value="UniProtKB-UniRule"/>
</dbReference>
<dbReference type="InterPro" id="IPR036641">
    <property type="entry name" value="HPT_dom_sf"/>
</dbReference>
<dbReference type="GO" id="GO:0009736">
    <property type="term" value="P:cytokinin-activated signaling pathway"/>
    <property type="evidence" value="ECO:0007669"/>
    <property type="project" value="UniProtKB-KW"/>
</dbReference>
<name>A0A833RU95_9POAL</name>
<dbReference type="InterPro" id="IPR008207">
    <property type="entry name" value="Sig_transdc_His_kin_Hpt_dom"/>
</dbReference>
<dbReference type="Pfam" id="PF01627">
    <property type="entry name" value="Hpt"/>
    <property type="match status" value="1"/>
</dbReference>
<dbReference type="PANTHER" id="PTHR28242:SF30">
    <property type="entry name" value="HISTIDINE-CONTAINING PHOSPHOTRANSFER PROTEIN 2"/>
    <property type="match status" value="1"/>
</dbReference>
<dbReference type="CDD" id="cd00088">
    <property type="entry name" value="HPT"/>
    <property type="match status" value="1"/>
</dbReference>
<reference evidence="10" key="1">
    <citation type="submission" date="2020-01" db="EMBL/GenBank/DDBJ databases">
        <title>Genome sequence of Kobresia littledalei, the first chromosome-level genome in the family Cyperaceae.</title>
        <authorList>
            <person name="Qu G."/>
        </authorList>
    </citation>
    <scope>NUCLEOTIDE SEQUENCE</scope>
    <source>
        <strain evidence="10">C.B.Clarke</strain>
        <tissue evidence="10">Leaf</tissue>
    </source>
</reference>
<comment type="caution">
    <text evidence="10">The sequence shown here is derived from an EMBL/GenBank/DDBJ whole genome shotgun (WGS) entry which is preliminary data.</text>
</comment>
<evidence type="ECO:0000256" key="8">
    <source>
        <dbReference type="RuleBase" id="RU369004"/>
    </source>
</evidence>
<evidence type="ECO:0000256" key="5">
    <source>
        <dbReference type="ARBA" id="ARBA00023242"/>
    </source>
</evidence>
<keyword evidence="1" id="KW-0963">Cytoplasm</keyword>
<proteinExistence type="predicted"/>
<dbReference type="GO" id="GO:0005634">
    <property type="term" value="C:nucleus"/>
    <property type="evidence" value="ECO:0007669"/>
    <property type="project" value="UniProtKB-SubCell"/>
</dbReference>
<dbReference type="GO" id="GO:0000160">
    <property type="term" value="P:phosphorelay signal transduction system"/>
    <property type="evidence" value="ECO:0007669"/>
    <property type="project" value="UniProtKB-UniRule"/>
</dbReference>
<evidence type="ECO:0000256" key="7">
    <source>
        <dbReference type="PROSITE-ProRule" id="PRU00110"/>
    </source>
</evidence>
<feature type="modified residue" description="Phosphohistidine" evidence="7">
    <location>
        <position position="79"/>
    </location>
</feature>
<dbReference type="AlphaFoldDB" id="A0A833RU95"/>
<dbReference type="GO" id="GO:0009927">
    <property type="term" value="F:histidine phosphotransfer kinase activity"/>
    <property type="evidence" value="ECO:0007669"/>
    <property type="project" value="UniProtKB-UniRule"/>
</dbReference>
<keyword evidence="2" id="KW-0716">Sensory transduction</keyword>
<keyword evidence="5" id="KW-0539">Nucleus</keyword>
<dbReference type="Gene3D" id="1.20.120.160">
    <property type="entry name" value="HPT domain"/>
    <property type="match status" value="1"/>
</dbReference>
<dbReference type="PANTHER" id="PTHR28242">
    <property type="entry name" value="PHOSPHORELAY INTERMEDIATE PROTEIN YPD1"/>
    <property type="match status" value="1"/>
</dbReference>
<keyword evidence="4 8" id="KW-0902">Two-component regulatory system</keyword>
<dbReference type="SUPFAM" id="SSF47226">
    <property type="entry name" value="Histidine-containing phosphotransfer domain, HPT domain"/>
    <property type="match status" value="1"/>
</dbReference>
<feature type="domain" description="HPt" evidence="9">
    <location>
        <begin position="38"/>
        <end position="143"/>
    </location>
</feature>
<dbReference type="PROSITE" id="PS50894">
    <property type="entry name" value="HPT"/>
    <property type="match status" value="1"/>
</dbReference>
<dbReference type="Proteomes" id="UP000623129">
    <property type="component" value="Unassembled WGS sequence"/>
</dbReference>
<protein>
    <recommendedName>
        <fullName evidence="8">Histidine-containing phosphotransfer protein</fullName>
    </recommendedName>
</protein>
<comment type="subcellular location">
    <subcellularLocation>
        <location evidence="8">Cytoplasm</location>
        <location evidence="8">Cytosol</location>
    </subcellularLocation>
    <subcellularLocation>
        <location evidence="8">Nucleus</location>
    </subcellularLocation>
</comment>
<gene>
    <name evidence="10" type="ORF">FCM35_KLT09667</name>
</gene>
<evidence type="ECO:0000313" key="11">
    <source>
        <dbReference type="Proteomes" id="UP000623129"/>
    </source>
</evidence>
<evidence type="ECO:0000256" key="6">
    <source>
        <dbReference type="ARBA" id="ARBA00057097"/>
    </source>
</evidence>
<dbReference type="InterPro" id="IPR045871">
    <property type="entry name" value="AHP1-5/YPD1"/>
</dbReference>
<keyword evidence="11" id="KW-1185">Reference proteome</keyword>
<accession>A0A833RU95</accession>
<keyword evidence="7" id="KW-0597">Phosphoprotein</keyword>
<dbReference type="GO" id="GO:0080038">
    <property type="term" value="P:positive regulation of cytokinin-activated signaling pathway"/>
    <property type="evidence" value="ECO:0007669"/>
    <property type="project" value="UniProtKB-ARBA"/>
</dbReference>
<dbReference type="OrthoDB" id="1673781at2759"/>
<sequence>MASTQLKAQLNDLLNSMFAMDFLDEQFKQLQMLEDGSCPGFISEVITIFCDDAERILSLITELLSKPVVDFEKVDAYVHQLKGSSSSVGAKRVALVCIKFRNVCQESDKEGCIATLHEIRREFDELNKKFRIMLQLEQQIQALDSKR</sequence>
<evidence type="ECO:0000256" key="3">
    <source>
        <dbReference type="ARBA" id="ARBA00022864"/>
    </source>
</evidence>